<proteinExistence type="predicted"/>
<evidence type="ECO:0000313" key="1">
    <source>
        <dbReference type="EMBL" id="KFX42510.1"/>
    </source>
</evidence>
<dbReference type="AlphaFoldDB" id="A0A093URK1"/>
<name>A0A093URK1_TALMA</name>
<reference key="1">
    <citation type="journal article" date="2014" name="PLoS Genet.">
        <title>Signature Gene Expression Reveals Novel Clues to the Molecular Mechanisms of Dimorphic Transition in Penicillium marneffei.</title>
        <authorList>
            <person name="Yang E."/>
            <person name="Wang G."/>
            <person name="Cai J."/>
            <person name="Woo P.C."/>
            <person name="Lau S.K."/>
            <person name="Yuen K.-Y."/>
            <person name="Chow W.-N."/>
            <person name="Lin X."/>
        </authorList>
    </citation>
    <scope>NUCLEOTIDE SEQUENCE [LARGE SCALE GENOMIC DNA]</scope>
    <source>
        <strain>PM1</strain>
    </source>
</reference>
<sequence>NRGKVLSQTDFCVRRCCSQHSAPQHGELLLLLATFLESERDISSLSQTSRGCHLVFNPYLYQHNSRKNKSSALLWAAKSGNEDTAWISIQNGAKTNDPPLLSKTQGAFSSFQKVSPLKTWQLNILLESEKRWCPWIVKRAHINAMLRDRSN</sequence>
<accession>A0A093URK1</accession>
<comment type="caution">
    <text evidence="1">The sequence shown here is derived from an EMBL/GenBank/DDBJ whole genome shotgun (WGS) entry which is preliminary data.</text>
</comment>
<feature type="non-terminal residue" evidence="1">
    <location>
        <position position="1"/>
    </location>
</feature>
<reference evidence="1" key="2">
    <citation type="journal article" date="2014" name="PLoS Genet.">
        <title>Signature gene expression reveals novel clues to the molecular mechanisms of dimorphic transition in Penicillium marneffei.</title>
        <authorList>
            <person name="Yang E."/>
            <person name="Wang G."/>
            <person name="Cai J."/>
            <person name="Woo P.C."/>
            <person name="Lau S.K."/>
            <person name="Yuen K.-Y."/>
            <person name="Chow W.-N."/>
            <person name="Lin X."/>
        </authorList>
    </citation>
    <scope>NUCLEOTIDE SEQUENCE</scope>
    <source>
        <strain evidence="1">PM1</strain>
    </source>
</reference>
<organism evidence="1">
    <name type="scientific">Talaromyces marneffei PM1</name>
    <dbReference type="NCBI Taxonomy" id="1077442"/>
    <lineage>
        <taxon>Eukaryota</taxon>
        <taxon>Fungi</taxon>
        <taxon>Dikarya</taxon>
        <taxon>Ascomycota</taxon>
        <taxon>Pezizomycotina</taxon>
        <taxon>Eurotiomycetes</taxon>
        <taxon>Eurotiomycetidae</taxon>
        <taxon>Eurotiales</taxon>
        <taxon>Trichocomaceae</taxon>
        <taxon>Talaromyces</taxon>
        <taxon>Talaromyces sect. Talaromyces</taxon>
    </lineage>
</organism>
<dbReference type="EMBL" id="JPOX01000043">
    <property type="protein sequence ID" value="KFX42510.1"/>
    <property type="molecule type" value="Genomic_DNA"/>
</dbReference>
<gene>
    <name evidence="1" type="ORF">GQ26_0430020</name>
</gene>
<protein>
    <submittedName>
        <fullName evidence="1">Ankyrin repeat and MYND domain-containing protein 2</fullName>
    </submittedName>
</protein>
<dbReference type="HOGENOM" id="CLU_1908099_0_0_1"/>